<accession>A0A3P7LIJ7</accession>
<name>A0A3P7LIJ7_DIBLA</name>
<feature type="non-terminal residue" evidence="1">
    <location>
        <position position="254"/>
    </location>
</feature>
<keyword evidence="2" id="KW-1185">Reference proteome</keyword>
<dbReference type="AlphaFoldDB" id="A0A3P7LIJ7"/>
<dbReference type="OrthoDB" id="10255632at2759"/>
<gene>
    <name evidence="1" type="ORF">DILT_LOCUS9041</name>
</gene>
<reference evidence="1 2" key="1">
    <citation type="submission" date="2018-11" db="EMBL/GenBank/DDBJ databases">
        <authorList>
            <consortium name="Pathogen Informatics"/>
        </authorList>
    </citation>
    <scope>NUCLEOTIDE SEQUENCE [LARGE SCALE GENOMIC DNA]</scope>
</reference>
<proteinExistence type="predicted"/>
<protein>
    <submittedName>
        <fullName evidence="1">Uncharacterized protein</fullName>
    </submittedName>
</protein>
<evidence type="ECO:0000313" key="1">
    <source>
        <dbReference type="EMBL" id="VDN13210.1"/>
    </source>
</evidence>
<organism evidence="1 2">
    <name type="scientific">Dibothriocephalus latus</name>
    <name type="common">Fish tapeworm</name>
    <name type="synonym">Diphyllobothrium latum</name>
    <dbReference type="NCBI Taxonomy" id="60516"/>
    <lineage>
        <taxon>Eukaryota</taxon>
        <taxon>Metazoa</taxon>
        <taxon>Spiralia</taxon>
        <taxon>Lophotrochozoa</taxon>
        <taxon>Platyhelminthes</taxon>
        <taxon>Cestoda</taxon>
        <taxon>Eucestoda</taxon>
        <taxon>Diphyllobothriidea</taxon>
        <taxon>Diphyllobothriidae</taxon>
        <taxon>Dibothriocephalus</taxon>
    </lineage>
</organism>
<dbReference type="EMBL" id="UYRU01055852">
    <property type="protein sequence ID" value="VDN13210.1"/>
    <property type="molecule type" value="Genomic_DNA"/>
</dbReference>
<evidence type="ECO:0000313" key="2">
    <source>
        <dbReference type="Proteomes" id="UP000281553"/>
    </source>
</evidence>
<dbReference type="Proteomes" id="UP000281553">
    <property type="component" value="Unassembled WGS sequence"/>
</dbReference>
<sequence length="254" mass="28931">MDALDRLSLFFQDFNLVTSQLRNLVPTLKDKLLDVLNQTAGSENPDEEVFAGLPTIFNAEPMFRHLDACVPRLAPDAQLDETPTRSFFTKLELIAVLSSIFNLHSTGKAAWLTVEYLAHISKRTIDETHALLNRLFIELIVLENDRPSTKEDVAVKVAQIQQSLVEKSELLSDYERLRDGVKLPTPHANLQCIVVDALRVYLNHYLDWHAIDARLDLVLTRHKGFLDSKCWAAVYCRGFVYWLRLRARCSSGVP</sequence>